<dbReference type="AlphaFoldDB" id="A0A7G6E8R8"/>
<proteinExistence type="inferred from homology"/>
<dbReference type="Proteomes" id="UP000515847">
    <property type="component" value="Chromosome"/>
</dbReference>
<dbReference type="Pfam" id="PF06925">
    <property type="entry name" value="MGDG_synth"/>
    <property type="match status" value="1"/>
</dbReference>
<dbReference type="GO" id="GO:0016758">
    <property type="term" value="F:hexosyltransferase activity"/>
    <property type="evidence" value="ECO:0007669"/>
    <property type="project" value="InterPro"/>
</dbReference>
<evidence type="ECO:0000259" key="5">
    <source>
        <dbReference type="Pfam" id="PF04101"/>
    </source>
</evidence>
<dbReference type="PANTHER" id="PTHR43025">
    <property type="entry name" value="MONOGALACTOSYLDIACYLGLYCEROL SYNTHASE"/>
    <property type="match status" value="1"/>
</dbReference>
<dbReference type="KEGG" id="tfr:BR63_15825"/>
<dbReference type="OrthoDB" id="9815663at2"/>
<gene>
    <name evidence="7" type="ORF">BR63_15825</name>
</gene>
<evidence type="ECO:0000256" key="1">
    <source>
        <dbReference type="ARBA" id="ARBA00004370"/>
    </source>
</evidence>
<dbReference type="InterPro" id="IPR009695">
    <property type="entry name" value="Diacylglyc_glucosyltr_N"/>
</dbReference>
<dbReference type="PANTHER" id="PTHR43025:SF3">
    <property type="entry name" value="MONOGALACTOSYLDIACYLGLYCEROL SYNTHASE 1, CHLOROPLASTIC"/>
    <property type="match status" value="1"/>
</dbReference>
<keyword evidence="8" id="KW-1185">Reference proteome</keyword>
<evidence type="ECO:0000313" key="7">
    <source>
        <dbReference type="EMBL" id="QNB48472.1"/>
    </source>
</evidence>
<evidence type="ECO:0000256" key="3">
    <source>
        <dbReference type="ARBA" id="ARBA00022676"/>
    </source>
</evidence>
<evidence type="ECO:0000256" key="4">
    <source>
        <dbReference type="ARBA" id="ARBA00022679"/>
    </source>
</evidence>
<keyword evidence="4" id="KW-0808">Transferase</keyword>
<feature type="domain" description="Glycosyl transferase family 28 C-terminal" evidence="5">
    <location>
        <begin position="203"/>
        <end position="344"/>
    </location>
</feature>
<evidence type="ECO:0000256" key="2">
    <source>
        <dbReference type="ARBA" id="ARBA00006962"/>
    </source>
</evidence>
<organism evidence="7 8">
    <name type="scientific">Thermanaerosceptrum fracticalcis</name>
    <dbReference type="NCBI Taxonomy" id="1712410"/>
    <lineage>
        <taxon>Bacteria</taxon>
        <taxon>Bacillati</taxon>
        <taxon>Bacillota</taxon>
        <taxon>Clostridia</taxon>
        <taxon>Eubacteriales</taxon>
        <taxon>Peptococcaceae</taxon>
        <taxon>Thermanaerosceptrum</taxon>
    </lineage>
</organism>
<dbReference type="GO" id="GO:0016020">
    <property type="term" value="C:membrane"/>
    <property type="evidence" value="ECO:0007669"/>
    <property type="project" value="UniProtKB-SubCell"/>
</dbReference>
<name>A0A7G6E8R8_THEFR</name>
<evidence type="ECO:0000313" key="8">
    <source>
        <dbReference type="Proteomes" id="UP000515847"/>
    </source>
</evidence>
<comment type="similarity">
    <text evidence="2">Belongs to the glycosyltransferase 28 family.</text>
</comment>
<feature type="domain" description="Diacylglycerol glucosyltransferase N-terminal" evidence="6">
    <location>
        <begin position="14"/>
        <end position="179"/>
    </location>
</feature>
<dbReference type="Pfam" id="PF04101">
    <property type="entry name" value="Glyco_tran_28_C"/>
    <property type="match status" value="1"/>
</dbReference>
<dbReference type="GO" id="GO:0009247">
    <property type="term" value="P:glycolipid biosynthetic process"/>
    <property type="evidence" value="ECO:0007669"/>
    <property type="project" value="InterPro"/>
</dbReference>
<dbReference type="EMBL" id="CP045798">
    <property type="protein sequence ID" value="QNB48472.1"/>
    <property type="molecule type" value="Genomic_DNA"/>
</dbReference>
<comment type="subcellular location">
    <subcellularLocation>
        <location evidence="1">Membrane</location>
    </subcellularLocation>
</comment>
<accession>A0A7G6E8R8</accession>
<dbReference type="Gene3D" id="3.40.50.2000">
    <property type="entry name" value="Glycogen Phosphorylase B"/>
    <property type="match status" value="2"/>
</dbReference>
<protein>
    <submittedName>
        <fullName evidence="7">Galactosyldiacylglycerol synthase</fullName>
    </submittedName>
</protein>
<evidence type="ECO:0000259" key="6">
    <source>
        <dbReference type="Pfam" id="PF06925"/>
    </source>
</evidence>
<keyword evidence="3" id="KW-0328">Glycosyltransferase</keyword>
<sequence length="366" mass="40740">MKALIFSVSIGAGHDSVAKALAQALQEERPGSEVRIVNTFQYINRVLNKVVVESYMETLRFTPKVWGYLYDQAEDGDRLVDLGQILSKVLSPKLELLLKEFNPDVILTTHAFPTGMLAVLKRRGQMNIPLAATVTDFHVHSFWIHQGPDLYFIPAPDLAYPLLQNGISQDRIKPVGIPIRSQFREKIDPGRAKYELGLALLPTVLVMGGGLGLGRIEVITRELLDDSNFQVVVVAGKNKLLHDNLNQLHNPRLKVFGFVENMAQVMGACDMIISKPGGVTTAEILALGKPLVIYSSLPGQEDRNTDYLLNKGVAIKVRKLDMLIPEIVSLWHNPLRLKHMKEMAEQLGSPFSSKLVWDNLLPLLGE</sequence>
<dbReference type="InterPro" id="IPR050519">
    <property type="entry name" value="Glycosyltransf_28_UgtP"/>
</dbReference>
<reference evidence="7 8" key="1">
    <citation type="journal article" date="2019" name="Front. Microbiol.">
        <title>Thermoanaerosceptrum fracticalcis gen. nov. sp. nov., a Novel Fumarate-Fermenting Microorganism From a Deep Fractured Carbonate Aquifer of the US Great Basin.</title>
        <authorList>
            <person name="Hamilton-Brehm S.D."/>
            <person name="Stewart L.E."/>
            <person name="Zavarin M."/>
            <person name="Caldwell M."/>
            <person name="Lawson P.A."/>
            <person name="Onstott T.C."/>
            <person name="Grzymski J."/>
            <person name="Neveux I."/>
            <person name="Lollar B.S."/>
            <person name="Russell C.E."/>
            <person name="Moser D.P."/>
        </authorList>
    </citation>
    <scope>NUCLEOTIDE SEQUENCE [LARGE SCALE GENOMIC DNA]</scope>
    <source>
        <strain evidence="7 8">DRI-13</strain>
    </source>
</reference>
<dbReference type="SUPFAM" id="SSF53756">
    <property type="entry name" value="UDP-Glycosyltransferase/glycogen phosphorylase"/>
    <property type="match status" value="1"/>
</dbReference>
<dbReference type="InterPro" id="IPR007235">
    <property type="entry name" value="Glyco_trans_28_C"/>
</dbReference>